<sequence>MERIISIVSIISLFLLGAHGLQELTGIVQTDKGFVRGAKLKTVGNSLEYSAFKGIPYGKPPLGYLRFKPPLEADSWNDILNAISDPNPCPQFARKTVDLIGNEDCLYLNVYTPKTKFNSDPGQLSSVMVWIHGGGFYEGGTNSSVLSPDFLIEDNVVVVAMNYRLGALGFLSLNHPNITGNAGLKDQVLALKWVQRNIRNFGGDPSKVTIFGHSAGSASVELHKISPMSKGLFRASIAMSGSHLNPWGFSSVNAALSRAFEFRKHLHLTITDTDDFVRQLYHVPVNNLVTGVSKMTNLVNIPFVPVLEEATISNTENFLSECPIRRYKSGNYEDLPHMLGFVDSETLFLLPGILFDMLDWNISDFKKKSIWEVDPQAIRESVSISSELWFLTGIERTQRYLSKRKASVYYYKNSFDYDAALHKLEGCPINGTSHSDDLAHIFWMPEKNQSLDPTSEISMQRKRVVRLWTNFAKYSDPTPNGTNDEILNVQWMPSGTDGLHLSINNNGLTMGPRPISTTGKILGKFFDAIEETLNGC</sequence>
<proteinExistence type="inferred from homology"/>
<dbReference type="GO" id="GO:0052689">
    <property type="term" value="F:carboxylic ester hydrolase activity"/>
    <property type="evidence" value="ECO:0007669"/>
    <property type="project" value="UniProtKB-KW"/>
</dbReference>
<evidence type="ECO:0000313" key="8">
    <source>
        <dbReference type="EMBL" id="JAG82444.1"/>
    </source>
</evidence>
<dbReference type="SUPFAM" id="SSF53474">
    <property type="entry name" value="alpha/beta-Hydrolases"/>
    <property type="match status" value="1"/>
</dbReference>
<evidence type="ECO:0000256" key="6">
    <source>
        <dbReference type="RuleBase" id="RU361235"/>
    </source>
</evidence>
<comment type="similarity">
    <text evidence="1 6">Belongs to the type-B carboxylesterase/lipase family.</text>
</comment>
<feature type="chain" id="PRO_5005111889" description="Carboxylic ester hydrolase" evidence="6">
    <location>
        <begin position="21"/>
        <end position="536"/>
    </location>
</feature>
<dbReference type="InterPro" id="IPR029058">
    <property type="entry name" value="AB_hydrolase_fold"/>
</dbReference>
<organism evidence="8">
    <name type="scientific">Fopius arisanus</name>
    <dbReference type="NCBI Taxonomy" id="64838"/>
    <lineage>
        <taxon>Eukaryota</taxon>
        <taxon>Metazoa</taxon>
        <taxon>Ecdysozoa</taxon>
        <taxon>Arthropoda</taxon>
        <taxon>Hexapoda</taxon>
        <taxon>Insecta</taxon>
        <taxon>Pterygota</taxon>
        <taxon>Neoptera</taxon>
        <taxon>Endopterygota</taxon>
        <taxon>Hymenoptera</taxon>
        <taxon>Apocrita</taxon>
        <taxon>Ichneumonoidea</taxon>
        <taxon>Braconidae</taxon>
        <taxon>Opiinae</taxon>
        <taxon>Fopius</taxon>
    </lineage>
</organism>
<keyword evidence="5" id="KW-0325">Glycoprotein</keyword>
<dbReference type="InterPro" id="IPR019826">
    <property type="entry name" value="Carboxylesterase_B_AS"/>
</dbReference>
<evidence type="ECO:0000256" key="3">
    <source>
        <dbReference type="ARBA" id="ARBA00022801"/>
    </source>
</evidence>
<dbReference type="EMBL" id="GBYB01012677">
    <property type="protein sequence ID" value="JAG82444.1"/>
    <property type="molecule type" value="Transcribed_RNA"/>
</dbReference>
<dbReference type="EC" id="3.1.1.-" evidence="6"/>
<evidence type="ECO:0000259" key="7">
    <source>
        <dbReference type="Pfam" id="PF00135"/>
    </source>
</evidence>
<dbReference type="Pfam" id="PF00135">
    <property type="entry name" value="COesterase"/>
    <property type="match status" value="2"/>
</dbReference>
<keyword evidence="4" id="KW-1015">Disulfide bond</keyword>
<gene>
    <name evidence="8" type="primary">ACHE1_0</name>
    <name evidence="8" type="ORF">g.21784</name>
</gene>
<protein>
    <recommendedName>
        <fullName evidence="6">Carboxylic ester hydrolase</fullName>
        <ecNumber evidence="6">3.1.1.-</ecNumber>
    </recommendedName>
</protein>
<feature type="domain" description="Carboxylesterase type B" evidence="7">
    <location>
        <begin position="27"/>
        <end position="353"/>
    </location>
</feature>
<evidence type="ECO:0000256" key="1">
    <source>
        <dbReference type="ARBA" id="ARBA00005964"/>
    </source>
</evidence>
<accession>A0A0C9RHK1</accession>
<dbReference type="ESTHER" id="9hyme-a0a0c9rhk1">
    <property type="family name" value="Carb_B_Arthropoda"/>
</dbReference>
<feature type="signal peptide" evidence="6">
    <location>
        <begin position="1"/>
        <end position="20"/>
    </location>
</feature>
<evidence type="ECO:0000256" key="4">
    <source>
        <dbReference type="ARBA" id="ARBA00023157"/>
    </source>
</evidence>
<feature type="domain" description="Carboxylesterase type B" evidence="7">
    <location>
        <begin position="377"/>
        <end position="507"/>
    </location>
</feature>
<dbReference type="InterPro" id="IPR002018">
    <property type="entry name" value="CarbesteraseB"/>
</dbReference>
<dbReference type="InterPro" id="IPR019819">
    <property type="entry name" value="Carboxylesterase_B_CS"/>
</dbReference>
<evidence type="ECO:0000256" key="2">
    <source>
        <dbReference type="ARBA" id="ARBA00022487"/>
    </source>
</evidence>
<dbReference type="PROSITE" id="PS00941">
    <property type="entry name" value="CARBOXYLESTERASE_B_2"/>
    <property type="match status" value="1"/>
</dbReference>
<keyword evidence="2" id="KW-0719">Serine esterase</keyword>
<dbReference type="PANTHER" id="PTHR43142:SF1">
    <property type="entry name" value="CARBOXYLIC ESTER HYDROLASE"/>
    <property type="match status" value="1"/>
</dbReference>
<dbReference type="Gene3D" id="3.40.50.1820">
    <property type="entry name" value="alpha/beta hydrolase"/>
    <property type="match status" value="1"/>
</dbReference>
<reference evidence="8" key="1">
    <citation type="submission" date="2015-01" db="EMBL/GenBank/DDBJ databases">
        <title>Transcriptome Assembly of Fopius arisanus.</title>
        <authorList>
            <person name="Geib S."/>
        </authorList>
    </citation>
    <scope>NUCLEOTIDE SEQUENCE</scope>
</reference>
<dbReference type="AlphaFoldDB" id="A0A0C9RHK1"/>
<keyword evidence="3 6" id="KW-0378">Hydrolase</keyword>
<name>A0A0C9RHK1_9HYME</name>
<dbReference type="PROSITE" id="PS00122">
    <property type="entry name" value="CARBOXYLESTERASE_B_1"/>
    <property type="match status" value="1"/>
</dbReference>
<dbReference type="PANTHER" id="PTHR43142">
    <property type="entry name" value="CARBOXYLIC ESTER HYDROLASE"/>
    <property type="match status" value="1"/>
</dbReference>
<evidence type="ECO:0000256" key="5">
    <source>
        <dbReference type="ARBA" id="ARBA00023180"/>
    </source>
</evidence>
<keyword evidence="6" id="KW-0732">Signal</keyword>